<sequence length="239" mass="26113">MVTPAELTAVPLPDELAHIAVARLAYDRLTDLPAAAAANLTVAEFAEWERISHPGRRAEWLAARLCLKSLIRQRTGRNDPRTLHVAKNGRGRPQVVIDGPAAQRYGDCSLTHAAPWAAAAWTDRPTVRLGVDVERISDRLQRVAGSFVAADDVALVPRAPLEQLTVWWCLKEACSKVWGLGLGAGLQEIACRETSPGRHELRRAQGPVLAGWHWRFDGFVMALCLGDASADSEGHQAQR</sequence>
<name>A0A7C4LKN7_9PLAN</name>
<evidence type="ECO:0000259" key="3">
    <source>
        <dbReference type="Pfam" id="PF01648"/>
    </source>
</evidence>
<dbReference type="GO" id="GO:0005829">
    <property type="term" value="C:cytosol"/>
    <property type="evidence" value="ECO:0007669"/>
    <property type="project" value="TreeGrafter"/>
</dbReference>
<dbReference type="PANTHER" id="PTHR12215">
    <property type="entry name" value="PHOSPHOPANTETHEINE TRANSFERASE"/>
    <property type="match status" value="1"/>
</dbReference>
<dbReference type="EMBL" id="DSVQ01000012">
    <property type="protein sequence ID" value="HGT38976.1"/>
    <property type="molecule type" value="Genomic_DNA"/>
</dbReference>
<reference evidence="4" key="1">
    <citation type="journal article" date="2020" name="mSystems">
        <title>Genome- and Community-Level Interaction Insights into Carbon Utilization and Element Cycling Functions of Hydrothermarchaeota in Hydrothermal Sediment.</title>
        <authorList>
            <person name="Zhou Z."/>
            <person name="Liu Y."/>
            <person name="Xu W."/>
            <person name="Pan J."/>
            <person name="Luo Z.H."/>
            <person name="Li M."/>
        </authorList>
    </citation>
    <scope>NUCLEOTIDE SEQUENCE [LARGE SCALE GENOMIC DNA]</scope>
    <source>
        <strain evidence="4">SpSt-508</strain>
    </source>
</reference>
<dbReference type="AlphaFoldDB" id="A0A7C4LKN7"/>
<dbReference type="PANTHER" id="PTHR12215:SF10">
    <property type="entry name" value="L-AMINOADIPATE-SEMIALDEHYDE DEHYDROGENASE-PHOSPHOPANTETHEINYL TRANSFERASE"/>
    <property type="match status" value="1"/>
</dbReference>
<comment type="caution">
    <text evidence="4">The sequence shown here is derived from an EMBL/GenBank/DDBJ whole genome shotgun (WGS) entry which is preliminary data.</text>
</comment>
<dbReference type="Gene3D" id="3.90.470.20">
    <property type="entry name" value="4'-phosphopantetheinyl transferase domain"/>
    <property type="match status" value="2"/>
</dbReference>
<proteinExistence type="inferred from homology"/>
<accession>A0A7C4LKN7</accession>
<gene>
    <name evidence="4" type="ORF">ENS64_06895</name>
</gene>
<dbReference type="Pfam" id="PF01648">
    <property type="entry name" value="ACPS"/>
    <property type="match status" value="1"/>
</dbReference>
<evidence type="ECO:0000313" key="4">
    <source>
        <dbReference type="EMBL" id="HGT38976.1"/>
    </source>
</evidence>
<dbReference type="InterPro" id="IPR050559">
    <property type="entry name" value="P-Pant_transferase_sf"/>
</dbReference>
<keyword evidence="2 4" id="KW-0808">Transferase</keyword>
<dbReference type="GO" id="GO:0019878">
    <property type="term" value="P:lysine biosynthetic process via aminoadipic acid"/>
    <property type="evidence" value="ECO:0007669"/>
    <property type="project" value="TreeGrafter"/>
</dbReference>
<organism evidence="4">
    <name type="scientific">Schlesneria paludicola</name>
    <dbReference type="NCBI Taxonomy" id="360056"/>
    <lineage>
        <taxon>Bacteria</taxon>
        <taxon>Pseudomonadati</taxon>
        <taxon>Planctomycetota</taxon>
        <taxon>Planctomycetia</taxon>
        <taxon>Planctomycetales</taxon>
        <taxon>Planctomycetaceae</taxon>
        <taxon>Schlesneria</taxon>
    </lineage>
</organism>
<protein>
    <submittedName>
        <fullName evidence="4">4-phosphopantetheinyl transferase family protein</fullName>
    </submittedName>
</protein>
<dbReference type="GO" id="GO:0000287">
    <property type="term" value="F:magnesium ion binding"/>
    <property type="evidence" value="ECO:0007669"/>
    <property type="project" value="InterPro"/>
</dbReference>
<dbReference type="SUPFAM" id="SSF56214">
    <property type="entry name" value="4'-phosphopantetheinyl transferase"/>
    <property type="match status" value="2"/>
</dbReference>
<dbReference type="InterPro" id="IPR008278">
    <property type="entry name" value="4-PPantetheinyl_Trfase_dom"/>
</dbReference>
<dbReference type="GO" id="GO:0008897">
    <property type="term" value="F:holo-[acyl-carrier-protein] synthase activity"/>
    <property type="evidence" value="ECO:0007669"/>
    <property type="project" value="InterPro"/>
</dbReference>
<feature type="domain" description="4'-phosphopantetheinyl transferase" evidence="3">
    <location>
        <begin position="129"/>
        <end position="224"/>
    </location>
</feature>
<evidence type="ECO:0000256" key="2">
    <source>
        <dbReference type="ARBA" id="ARBA00022679"/>
    </source>
</evidence>
<evidence type="ECO:0000256" key="1">
    <source>
        <dbReference type="ARBA" id="ARBA00010990"/>
    </source>
</evidence>
<dbReference type="InterPro" id="IPR037143">
    <property type="entry name" value="4-PPantetheinyl_Trfase_dom_sf"/>
</dbReference>
<comment type="similarity">
    <text evidence="1">Belongs to the P-Pant transferase superfamily. Gsp/Sfp/HetI/AcpT family.</text>
</comment>